<protein>
    <submittedName>
        <fullName evidence="2">Uncharacterized protein</fullName>
    </submittedName>
</protein>
<dbReference type="Proteomes" id="UP000239757">
    <property type="component" value="Unassembled WGS sequence"/>
</dbReference>
<feature type="region of interest" description="Disordered" evidence="1">
    <location>
        <begin position="190"/>
        <end position="221"/>
    </location>
</feature>
<dbReference type="AlphaFoldDB" id="A0A2P5Y7G5"/>
<accession>A0A2P5Y7G5</accession>
<evidence type="ECO:0000256" key="1">
    <source>
        <dbReference type="SAM" id="MobiDB-lite"/>
    </source>
</evidence>
<sequence length="227" mass="25912">MNYIQDYVTKETNKWLEEEYMESEVIQAIQQMDFRKSLGVDGLSGSFFKQNWEIIGLFVKFNMSKVYDLVEWDFLEAVMLKGAVFNKPLEQFISSEGEVEGWGSLYNEARTVMGWGTLRLLGNLSNSLMQSGLAMSSERRSSGLALMWRKGLDVAIQSYFEHHIDSLVQLDNHSNIRVNAFKGIWRGRGGRENGRGGRGCSQEGHYEKEQSTQQNWRGSEVVEEAVG</sequence>
<name>A0A2P5Y7G5_GOSBA</name>
<evidence type="ECO:0000313" key="2">
    <source>
        <dbReference type="EMBL" id="PPS11544.1"/>
    </source>
</evidence>
<reference evidence="2 3" key="1">
    <citation type="submission" date="2015-01" db="EMBL/GenBank/DDBJ databases">
        <title>Genome of allotetraploid Gossypium barbadense reveals genomic plasticity and fiber elongation in cotton evolution.</title>
        <authorList>
            <person name="Chen X."/>
            <person name="Liu X."/>
            <person name="Zhao B."/>
            <person name="Zheng H."/>
            <person name="Hu Y."/>
            <person name="Lu G."/>
            <person name="Yang C."/>
            <person name="Chen J."/>
            <person name="Shan C."/>
            <person name="Zhang L."/>
            <person name="Zhou Y."/>
            <person name="Wang L."/>
            <person name="Guo W."/>
            <person name="Bai Y."/>
            <person name="Ruan J."/>
            <person name="Shangguan X."/>
            <person name="Mao Y."/>
            <person name="Jiang J."/>
            <person name="Zhu Y."/>
            <person name="Lei J."/>
            <person name="Kang H."/>
            <person name="Chen S."/>
            <person name="He X."/>
            <person name="Wang R."/>
            <person name="Wang Y."/>
            <person name="Chen J."/>
            <person name="Wang L."/>
            <person name="Yu S."/>
            <person name="Wang B."/>
            <person name="Wei J."/>
            <person name="Song S."/>
            <person name="Lu X."/>
            <person name="Gao Z."/>
            <person name="Gu W."/>
            <person name="Deng X."/>
            <person name="Ma D."/>
            <person name="Wang S."/>
            <person name="Liang W."/>
            <person name="Fang L."/>
            <person name="Cai C."/>
            <person name="Zhu X."/>
            <person name="Zhou B."/>
            <person name="Zhang Y."/>
            <person name="Chen Z."/>
            <person name="Xu S."/>
            <person name="Zhu R."/>
            <person name="Wang S."/>
            <person name="Zhang T."/>
            <person name="Zhao G."/>
        </authorList>
    </citation>
    <scope>NUCLEOTIDE SEQUENCE [LARGE SCALE GENOMIC DNA]</scope>
    <source>
        <strain evidence="3">cv. Xinhai21</strain>
        <tissue evidence="2">Leaf</tissue>
    </source>
</reference>
<dbReference type="EMBL" id="KZ663572">
    <property type="protein sequence ID" value="PPS11544.1"/>
    <property type="molecule type" value="Genomic_DNA"/>
</dbReference>
<dbReference type="OrthoDB" id="1001388at2759"/>
<organism evidence="2 3">
    <name type="scientific">Gossypium barbadense</name>
    <name type="common">Sea Island cotton</name>
    <name type="synonym">Hibiscus barbadensis</name>
    <dbReference type="NCBI Taxonomy" id="3634"/>
    <lineage>
        <taxon>Eukaryota</taxon>
        <taxon>Viridiplantae</taxon>
        <taxon>Streptophyta</taxon>
        <taxon>Embryophyta</taxon>
        <taxon>Tracheophyta</taxon>
        <taxon>Spermatophyta</taxon>
        <taxon>Magnoliopsida</taxon>
        <taxon>eudicotyledons</taxon>
        <taxon>Gunneridae</taxon>
        <taxon>Pentapetalae</taxon>
        <taxon>rosids</taxon>
        <taxon>malvids</taxon>
        <taxon>Malvales</taxon>
        <taxon>Malvaceae</taxon>
        <taxon>Malvoideae</taxon>
        <taxon>Gossypium</taxon>
    </lineage>
</organism>
<proteinExistence type="predicted"/>
<gene>
    <name evidence="2" type="ORF">GOBAR_AA09093</name>
</gene>
<evidence type="ECO:0000313" key="3">
    <source>
        <dbReference type="Proteomes" id="UP000239757"/>
    </source>
</evidence>